<accession>A0ABV1CBX6</accession>
<sequence length="101" mass="11552">MVEKKEIKKEVPETKAEPLHLIYVGDTILELGLLQSTVYINSLPKQIEEKFEEVPQLKKLFVPVDKASQALLDARTEGSGIYALNKIVKEKFRELRKKGDK</sequence>
<dbReference type="EMBL" id="JBBMFO010000001">
    <property type="protein sequence ID" value="MEQ2400149.1"/>
    <property type="molecule type" value="Genomic_DNA"/>
</dbReference>
<comment type="caution">
    <text evidence="1">The sequence shown here is derived from an EMBL/GenBank/DDBJ whole genome shotgun (WGS) entry which is preliminary data.</text>
</comment>
<evidence type="ECO:0000313" key="1">
    <source>
        <dbReference type="EMBL" id="MEQ2400149.1"/>
    </source>
</evidence>
<keyword evidence="2" id="KW-1185">Reference proteome</keyword>
<evidence type="ECO:0000313" key="2">
    <source>
        <dbReference type="Proteomes" id="UP001447979"/>
    </source>
</evidence>
<name>A0ABV1CBX6_9FIRM</name>
<organism evidence="1 2">
    <name type="scientific">Peptoniphilus hominis</name>
    <name type="common">ex Hitch et al. 2025</name>
    <dbReference type="NCBI Taxonomy" id="3133174"/>
    <lineage>
        <taxon>Bacteria</taxon>
        <taxon>Bacillati</taxon>
        <taxon>Bacillota</taxon>
        <taxon>Tissierellia</taxon>
        <taxon>Tissierellales</taxon>
        <taxon>Peptoniphilaceae</taxon>
        <taxon>Peptoniphilus</taxon>
    </lineage>
</organism>
<gene>
    <name evidence="1" type="ORF">WMO19_00870</name>
</gene>
<dbReference type="Proteomes" id="UP001447979">
    <property type="component" value="Unassembled WGS sequence"/>
</dbReference>
<reference evidence="1 2" key="1">
    <citation type="submission" date="2024-03" db="EMBL/GenBank/DDBJ databases">
        <title>Human intestinal bacterial collection.</title>
        <authorList>
            <person name="Pauvert C."/>
            <person name="Hitch T.C.A."/>
            <person name="Clavel T."/>
        </authorList>
    </citation>
    <scope>NUCLEOTIDE SEQUENCE [LARGE SCALE GENOMIC DNA]</scope>
    <source>
        <strain evidence="1 2">CLA-SR-H025</strain>
    </source>
</reference>
<protein>
    <submittedName>
        <fullName evidence="1">Uncharacterized protein</fullName>
    </submittedName>
</protein>
<proteinExistence type="predicted"/>
<dbReference type="RefSeq" id="WP_349169824.1">
    <property type="nucleotide sequence ID" value="NZ_JBBMFO010000001.1"/>
</dbReference>